<organism evidence="2 3">
    <name type="scientific">Rhizobium oryzihabitans</name>
    <dbReference type="NCBI Taxonomy" id="2267833"/>
    <lineage>
        <taxon>Bacteria</taxon>
        <taxon>Pseudomonadati</taxon>
        <taxon>Pseudomonadota</taxon>
        <taxon>Alphaproteobacteria</taxon>
        <taxon>Hyphomicrobiales</taxon>
        <taxon>Rhizobiaceae</taxon>
        <taxon>Rhizobium/Agrobacterium group</taxon>
        <taxon>Rhizobium</taxon>
    </lineage>
</organism>
<accession>A0A7L5BRI8</accession>
<gene>
    <name evidence="2" type="ORF">G3A56_27040</name>
</gene>
<dbReference type="EMBL" id="CP048637">
    <property type="protein sequence ID" value="QIB41500.1"/>
    <property type="molecule type" value="Genomic_DNA"/>
</dbReference>
<geneLocation type="plasmid" evidence="2 3">
    <name>p5</name>
</geneLocation>
<dbReference type="AlphaFoldDB" id="A0A7L5BRI8"/>
<protein>
    <submittedName>
        <fullName evidence="2">Uncharacterized protein</fullName>
    </submittedName>
</protein>
<reference evidence="2 3" key="1">
    <citation type="submission" date="2020-02" db="EMBL/GenBank/DDBJ databases">
        <title>Plant-Promoting Endophytic Bacterium Rhizobium oryzihabitans sp. nov., Isolated from the Root of Rice.</title>
        <authorList>
            <person name="zhao J."/>
            <person name="Zhang G."/>
        </authorList>
    </citation>
    <scope>NUCLEOTIDE SEQUENCE [LARGE SCALE GENOMIC DNA]</scope>
    <source>
        <strain evidence="2 3">M15</strain>
        <plasmid evidence="2 3">p5</plasmid>
    </source>
</reference>
<sequence>MSTIGDLEQQAGIGSSDVERTAFWLRFHYLEGKACLDAGVAELRRMISEREGTAPRSEKRTRERLPVLSTEQEAALLAYAARHGRRWKSILNNVWMGGPPHDDGGILRGLRNTHGPTWLQSYRLPKAVTGSQPDGNVAVSGELAGKVEE</sequence>
<feature type="region of interest" description="Disordered" evidence="1">
    <location>
        <begin position="129"/>
        <end position="149"/>
    </location>
</feature>
<dbReference type="KEGG" id="roy:G3A56_27040"/>
<evidence type="ECO:0000256" key="1">
    <source>
        <dbReference type="SAM" id="MobiDB-lite"/>
    </source>
</evidence>
<keyword evidence="2" id="KW-0614">Plasmid</keyword>
<name>A0A7L5BRI8_9HYPH</name>
<evidence type="ECO:0000313" key="2">
    <source>
        <dbReference type="EMBL" id="QIB41500.1"/>
    </source>
</evidence>
<evidence type="ECO:0000313" key="3">
    <source>
        <dbReference type="Proteomes" id="UP000464865"/>
    </source>
</evidence>
<keyword evidence="3" id="KW-1185">Reference proteome</keyword>
<proteinExistence type="predicted"/>
<dbReference type="Proteomes" id="UP000464865">
    <property type="component" value="Plasmid p5"/>
</dbReference>